<comment type="caution">
    <text evidence="10">The sequence shown here is derived from an EMBL/GenBank/DDBJ whole genome shotgun (WGS) entry which is preliminary data.</text>
</comment>
<evidence type="ECO:0000256" key="3">
    <source>
        <dbReference type="ARBA" id="ARBA00022763"/>
    </source>
</evidence>
<dbReference type="AlphaFoldDB" id="A0A2G9FX87"/>
<dbReference type="GO" id="GO:0031593">
    <property type="term" value="F:polyubiquitin modification-dependent protein binding"/>
    <property type="evidence" value="ECO:0007669"/>
    <property type="project" value="UniProtKB-UniRule"/>
</dbReference>
<dbReference type="EMBL" id="NKXS01009491">
    <property type="protein sequence ID" value="PIM97541.1"/>
    <property type="molecule type" value="Genomic_DNA"/>
</dbReference>
<protein>
    <recommendedName>
        <fullName evidence="6">Ubiquitin receptor RAD23</fullName>
    </recommendedName>
    <alternativeName>
        <fullName evidence="6">DNA repair protein RAD23</fullName>
    </alternativeName>
</protein>
<evidence type="ECO:0000313" key="10">
    <source>
        <dbReference type="EMBL" id="PIM97541.1"/>
    </source>
</evidence>
<dbReference type="SMART" id="SM00213">
    <property type="entry name" value="UBQ"/>
    <property type="match status" value="1"/>
</dbReference>
<keyword evidence="4 6" id="KW-0234">DNA repair</keyword>
<evidence type="ECO:0000256" key="6">
    <source>
        <dbReference type="RuleBase" id="RU367049"/>
    </source>
</evidence>
<keyword evidence="5 6" id="KW-0539">Nucleus</keyword>
<dbReference type="GO" id="GO:0003684">
    <property type="term" value="F:damaged DNA binding"/>
    <property type="evidence" value="ECO:0007669"/>
    <property type="project" value="UniProtKB-UniRule"/>
</dbReference>
<dbReference type="Pfam" id="PF00240">
    <property type="entry name" value="ubiquitin"/>
    <property type="match status" value="1"/>
</dbReference>
<feature type="domain" description="UBA" evidence="8">
    <location>
        <begin position="132"/>
        <end position="168"/>
    </location>
</feature>
<dbReference type="SUPFAM" id="SSF54236">
    <property type="entry name" value="Ubiquitin-like"/>
    <property type="match status" value="1"/>
</dbReference>
<dbReference type="InterPro" id="IPR029071">
    <property type="entry name" value="Ubiquitin-like_domsf"/>
</dbReference>
<dbReference type="Gene3D" id="3.10.20.90">
    <property type="entry name" value="Phosphatidylinositol 3-kinase Catalytic Subunit, Chain A, domain 1"/>
    <property type="match status" value="1"/>
</dbReference>
<feature type="compositionally biased region" description="Low complexity" evidence="7">
    <location>
        <begin position="198"/>
        <end position="207"/>
    </location>
</feature>
<dbReference type="PANTHER" id="PTHR10621:SF35">
    <property type="entry name" value="UBIQUITIN RECEPTOR RAD23C"/>
    <property type="match status" value="1"/>
</dbReference>
<dbReference type="InterPro" id="IPR015940">
    <property type="entry name" value="UBA"/>
</dbReference>
<comment type="similarity">
    <text evidence="1 6">Belongs to the RAD23 family.</text>
</comment>
<dbReference type="OrthoDB" id="419317at2759"/>
<dbReference type="InterPro" id="IPR000626">
    <property type="entry name" value="Ubiquitin-like_dom"/>
</dbReference>
<evidence type="ECO:0000259" key="8">
    <source>
        <dbReference type="PROSITE" id="PS50030"/>
    </source>
</evidence>
<dbReference type="InterPro" id="IPR004806">
    <property type="entry name" value="Rad23"/>
</dbReference>
<dbReference type="FunFam" id="1.10.8.10:FF:000002">
    <property type="entry name" value="UV excision repair protein RAD23 homolog"/>
    <property type="match status" value="1"/>
</dbReference>
<feature type="compositionally biased region" description="Low complexity" evidence="7">
    <location>
        <begin position="97"/>
        <end position="110"/>
    </location>
</feature>
<sequence>MKIRVKNVKGGNFEIEVKPEDTVTDVKKTIESKNGADRYPAGQQMLIHRGKVLEDSTTMEEYGVAENSFIVVMLTKARGAPGEGSATSTAPTDKVLQTSAVPPSTPVTTTPQPPAAASDVCGQAASNLVAGNNLEGTIQQILDMGGATWDRDTVVRALRAAYNNPERAEYLYSVIPESAEGPSTAESVYSGQAASNVPAQPQQAAQPAPIPSTGPNTDPLNLFPQHFPSTGSNAGGAYTLDFLRNSPQFQALRAAVQANPRMLQSMLPALRQKPELARLIQERERDFLRLLNEPVEGRERGVSNIRGQPGGDFAQSLTLSRQEREAIERLEAMGFLRTTVLRAFLVCNRNEELTANYLLDHMHDFDQ</sequence>
<dbReference type="GO" id="GO:0043130">
    <property type="term" value="F:ubiquitin binding"/>
    <property type="evidence" value="ECO:0007669"/>
    <property type="project" value="UniProtKB-UniRule"/>
</dbReference>
<keyword evidence="11" id="KW-1185">Reference proteome</keyword>
<evidence type="ECO:0000256" key="4">
    <source>
        <dbReference type="ARBA" id="ARBA00023204"/>
    </source>
</evidence>
<gene>
    <name evidence="10" type="ORF">CDL12_29988</name>
</gene>
<dbReference type="SMART" id="SM00165">
    <property type="entry name" value="UBA"/>
    <property type="match status" value="2"/>
</dbReference>
<dbReference type="GO" id="GO:0005829">
    <property type="term" value="C:cytosol"/>
    <property type="evidence" value="ECO:0007669"/>
    <property type="project" value="TreeGrafter"/>
</dbReference>
<evidence type="ECO:0000313" key="11">
    <source>
        <dbReference type="Proteomes" id="UP000231279"/>
    </source>
</evidence>
<evidence type="ECO:0000259" key="9">
    <source>
        <dbReference type="PROSITE" id="PS50053"/>
    </source>
</evidence>
<dbReference type="GO" id="GO:0043161">
    <property type="term" value="P:proteasome-mediated ubiquitin-dependent protein catabolic process"/>
    <property type="evidence" value="ECO:0007669"/>
    <property type="project" value="UniProtKB-UniRule"/>
</dbReference>
<comment type="function">
    <text evidence="6">Multiubiquitin chain receptor involved in modulation of proteasomal degradation. Involved in nucleotide excision repair.</text>
</comment>
<dbReference type="Pfam" id="PF09280">
    <property type="entry name" value="XPC-binding"/>
    <property type="match status" value="1"/>
</dbReference>
<keyword evidence="3 6" id="KW-0227">DNA damage</keyword>
<feature type="domain" description="UBA" evidence="8">
    <location>
        <begin position="320"/>
        <end position="361"/>
    </location>
</feature>
<dbReference type="InterPro" id="IPR009060">
    <property type="entry name" value="UBA-like_sf"/>
</dbReference>
<dbReference type="InterPro" id="IPR036353">
    <property type="entry name" value="XPC-bd_sf"/>
</dbReference>
<dbReference type="InterPro" id="IPR006636">
    <property type="entry name" value="STI1_HS-bd"/>
</dbReference>
<keyword evidence="6" id="KW-0963">Cytoplasm</keyword>
<dbReference type="Pfam" id="PF00627">
    <property type="entry name" value="UBA"/>
    <property type="match status" value="2"/>
</dbReference>
<organism evidence="10 11">
    <name type="scientific">Handroanthus impetiginosus</name>
    <dbReference type="NCBI Taxonomy" id="429701"/>
    <lineage>
        <taxon>Eukaryota</taxon>
        <taxon>Viridiplantae</taxon>
        <taxon>Streptophyta</taxon>
        <taxon>Embryophyta</taxon>
        <taxon>Tracheophyta</taxon>
        <taxon>Spermatophyta</taxon>
        <taxon>Magnoliopsida</taxon>
        <taxon>eudicotyledons</taxon>
        <taxon>Gunneridae</taxon>
        <taxon>Pentapetalae</taxon>
        <taxon>asterids</taxon>
        <taxon>lamiids</taxon>
        <taxon>Lamiales</taxon>
        <taxon>Bignoniaceae</taxon>
        <taxon>Crescentiina</taxon>
        <taxon>Tabebuia alliance</taxon>
        <taxon>Handroanthus</taxon>
    </lineage>
</organism>
<dbReference type="GO" id="GO:0005654">
    <property type="term" value="C:nucleoplasm"/>
    <property type="evidence" value="ECO:0007669"/>
    <property type="project" value="TreeGrafter"/>
</dbReference>
<accession>A0A2G9FX87</accession>
<dbReference type="PROSITE" id="PS50030">
    <property type="entry name" value="UBA"/>
    <property type="match status" value="2"/>
</dbReference>
<feature type="compositionally biased region" description="Polar residues" evidence="7">
    <location>
        <begin position="184"/>
        <end position="197"/>
    </location>
</feature>
<dbReference type="PANTHER" id="PTHR10621">
    <property type="entry name" value="UV EXCISION REPAIR PROTEIN RAD23"/>
    <property type="match status" value="1"/>
</dbReference>
<comment type="subcellular location">
    <subcellularLocation>
        <location evidence="6">Nucleus</location>
    </subcellularLocation>
    <subcellularLocation>
        <location evidence="6">Cytoplasm</location>
    </subcellularLocation>
</comment>
<dbReference type="Gene3D" id="1.10.10.540">
    <property type="entry name" value="XPC-binding domain"/>
    <property type="match status" value="1"/>
</dbReference>
<evidence type="ECO:0000256" key="2">
    <source>
        <dbReference type="ARBA" id="ARBA00022737"/>
    </source>
</evidence>
<dbReference type="InterPro" id="IPR015360">
    <property type="entry name" value="XPC-bd"/>
</dbReference>
<dbReference type="NCBIfam" id="TIGR00601">
    <property type="entry name" value="rad23"/>
    <property type="match status" value="1"/>
</dbReference>
<dbReference type="SUPFAM" id="SSF46934">
    <property type="entry name" value="UBA-like"/>
    <property type="match status" value="2"/>
</dbReference>
<evidence type="ECO:0000256" key="1">
    <source>
        <dbReference type="ARBA" id="ARBA00009878"/>
    </source>
</evidence>
<dbReference type="GO" id="GO:0006289">
    <property type="term" value="P:nucleotide-excision repair"/>
    <property type="evidence" value="ECO:0007669"/>
    <property type="project" value="UniProtKB-UniRule"/>
</dbReference>
<dbReference type="PRINTS" id="PR01839">
    <property type="entry name" value="RAD23PROTEIN"/>
</dbReference>
<feature type="region of interest" description="Disordered" evidence="7">
    <location>
        <begin position="181"/>
        <end position="220"/>
    </location>
</feature>
<evidence type="ECO:0000256" key="5">
    <source>
        <dbReference type="ARBA" id="ARBA00023242"/>
    </source>
</evidence>
<feature type="domain" description="Ubiquitin-like" evidence="9">
    <location>
        <begin position="1"/>
        <end position="79"/>
    </location>
</feature>
<dbReference type="SMART" id="SM00727">
    <property type="entry name" value="STI1"/>
    <property type="match status" value="1"/>
</dbReference>
<proteinExistence type="inferred from homology"/>
<feature type="region of interest" description="Disordered" evidence="7">
    <location>
        <begin position="80"/>
        <end position="118"/>
    </location>
</feature>
<dbReference type="FunFam" id="1.10.8.10:FF:000003">
    <property type="entry name" value="UV excision repair protein RAD23 homolog"/>
    <property type="match status" value="1"/>
</dbReference>
<dbReference type="Proteomes" id="UP000231279">
    <property type="component" value="Unassembled WGS sequence"/>
</dbReference>
<evidence type="ECO:0000256" key="7">
    <source>
        <dbReference type="SAM" id="MobiDB-lite"/>
    </source>
</evidence>
<name>A0A2G9FX87_9LAMI</name>
<dbReference type="CDD" id="cd01805">
    <property type="entry name" value="Ubl_Rad23"/>
    <property type="match status" value="1"/>
</dbReference>
<dbReference type="Gene3D" id="1.10.8.10">
    <property type="entry name" value="DNA helicase RuvA subunit, C-terminal domain"/>
    <property type="match status" value="2"/>
</dbReference>
<keyword evidence="2" id="KW-0677">Repeat</keyword>
<dbReference type="STRING" id="429701.A0A2G9FX87"/>
<dbReference type="GO" id="GO:0070628">
    <property type="term" value="F:proteasome binding"/>
    <property type="evidence" value="ECO:0007669"/>
    <property type="project" value="TreeGrafter"/>
</dbReference>
<dbReference type="SUPFAM" id="SSF101238">
    <property type="entry name" value="XPC-binding domain"/>
    <property type="match status" value="1"/>
</dbReference>
<dbReference type="PROSITE" id="PS50053">
    <property type="entry name" value="UBIQUITIN_2"/>
    <property type="match status" value="1"/>
</dbReference>
<dbReference type="FunFam" id="3.10.20.90:FF:000069">
    <property type="entry name" value="UV excision repair protein RAD23"/>
    <property type="match status" value="1"/>
</dbReference>
<reference evidence="11" key="1">
    <citation type="journal article" date="2018" name="Gigascience">
        <title>Genome assembly of the Pink Ipe (Handroanthus impetiginosus, Bignoniaceae), a highly valued, ecologically keystone Neotropical timber forest tree.</title>
        <authorList>
            <person name="Silva-Junior O.B."/>
            <person name="Grattapaglia D."/>
            <person name="Novaes E."/>
            <person name="Collevatti R.G."/>
        </authorList>
    </citation>
    <scope>NUCLEOTIDE SEQUENCE [LARGE SCALE GENOMIC DNA]</scope>
    <source>
        <strain evidence="11">cv. UFG-1</strain>
    </source>
</reference>